<keyword evidence="6" id="KW-0560">Oxidoreductase</keyword>
<accession>A0A0D0I1Y1</accession>
<dbReference type="SUPFAM" id="SSF51905">
    <property type="entry name" value="FAD/NAD(P)-binding domain"/>
    <property type="match status" value="1"/>
</dbReference>
<dbReference type="Gene3D" id="1.10.8.870">
    <property type="entry name" value="Alpha-glycerophosphate oxidase, cap domain"/>
    <property type="match status" value="1"/>
</dbReference>
<dbReference type="Gene3D" id="3.30.9.10">
    <property type="entry name" value="D-Amino Acid Oxidase, subunit A, domain 2"/>
    <property type="match status" value="1"/>
</dbReference>
<comment type="caution">
    <text evidence="9">The sequence shown here is derived from an EMBL/GenBank/DDBJ whole genome shotgun (WGS) entry which is preliminary data.</text>
</comment>
<evidence type="ECO:0000256" key="3">
    <source>
        <dbReference type="ARBA" id="ARBA00022630"/>
    </source>
</evidence>
<dbReference type="SUPFAM" id="SSF54373">
    <property type="entry name" value="FAD-linked reductases, C-terminal domain"/>
    <property type="match status" value="1"/>
</dbReference>
<dbReference type="OrthoDB" id="9766796at2"/>
<gene>
    <name evidence="9" type="ORF">SD72_00620</name>
</gene>
<dbReference type="PRINTS" id="PR01001">
    <property type="entry name" value="FADG3PDH"/>
</dbReference>
<keyword evidence="3" id="KW-0285">Flavoprotein</keyword>
<dbReference type="InterPro" id="IPR031656">
    <property type="entry name" value="DAO_C"/>
</dbReference>
<evidence type="ECO:0000256" key="5">
    <source>
        <dbReference type="ARBA" id="ARBA00022827"/>
    </source>
</evidence>
<organism evidence="9 10">
    <name type="scientific">Leucobacter komagatae</name>
    <dbReference type="NCBI Taxonomy" id="55969"/>
    <lineage>
        <taxon>Bacteria</taxon>
        <taxon>Bacillati</taxon>
        <taxon>Actinomycetota</taxon>
        <taxon>Actinomycetes</taxon>
        <taxon>Micrococcales</taxon>
        <taxon>Microbacteriaceae</taxon>
        <taxon>Leucobacter</taxon>
    </lineage>
</organism>
<dbReference type="GO" id="GO:0046168">
    <property type="term" value="P:glycerol-3-phosphate catabolic process"/>
    <property type="evidence" value="ECO:0007669"/>
    <property type="project" value="TreeGrafter"/>
</dbReference>
<name>A0A0D0I1Y1_9MICO</name>
<comment type="similarity">
    <text evidence="2">Belongs to the FAD-dependent glycerol-3-phosphate dehydrogenase family.</text>
</comment>
<dbReference type="Gene3D" id="3.50.50.60">
    <property type="entry name" value="FAD/NAD(P)-binding domain"/>
    <property type="match status" value="1"/>
</dbReference>
<evidence type="ECO:0000256" key="2">
    <source>
        <dbReference type="ARBA" id="ARBA00007330"/>
    </source>
</evidence>
<evidence type="ECO:0000256" key="4">
    <source>
        <dbReference type="ARBA" id="ARBA00022798"/>
    </source>
</evidence>
<comment type="cofactor">
    <cofactor evidence="1">
        <name>FAD</name>
        <dbReference type="ChEBI" id="CHEBI:57692"/>
    </cofactor>
</comment>
<dbReference type="EMBL" id="JXSQ01000001">
    <property type="protein sequence ID" value="KIP53746.1"/>
    <property type="molecule type" value="Genomic_DNA"/>
</dbReference>
<dbReference type="AlphaFoldDB" id="A0A0D0I1Y1"/>
<dbReference type="Proteomes" id="UP000032120">
    <property type="component" value="Unassembled WGS sequence"/>
</dbReference>
<dbReference type="Pfam" id="PF01266">
    <property type="entry name" value="DAO"/>
    <property type="match status" value="1"/>
</dbReference>
<feature type="domain" description="FAD dependent oxidoreductase" evidence="7">
    <location>
        <begin position="39"/>
        <end position="399"/>
    </location>
</feature>
<evidence type="ECO:0000256" key="1">
    <source>
        <dbReference type="ARBA" id="ARBA00001974"/>
    </source>
</evidence>
<dbReference type="PANTHER" id="PTHR11985">
    <property type="entry name" value="GLYCEROL-3-PHOSPHATE DEHYDROGENASE"/>
    <property type="match status" value="1"/>
</dbReference>
<keyword evidence="4" id="KW-0319">Glycerol metabolism</keyword>
<dbReference type="InterPro" id="IPR036188">
    <property type="entry name" value="FAD/NAD-bd_sf"/>
</dbReference>
<reference evidence="9 10" key="1">
    <citation type="submission" date="2015-01" db="EMBL/GenBank/DDBJ databases">
        <title>Draft genome sequence of Leucobacter komagatae strain VKM ST2845.</title>
        <authorList>
            <person name="Karlyshev A.V."/>
            <person name="Kudryashova E.B."/>
        </authorList>
    </citation>
    <scope>NUCLEOTIDE SEQUENCE [LARGE SCALE GENOMIC DNA]</scope>
    <source>
        <strain evidence="9 10">VKM ST2845</strain>
    </source>
</reference>
<proteinExistence type="inferred from homology"/>
<dbReference type="InterPro" id="IPR000447">
    <property type="entry name" value="G3P_DH_FAD-dep"/>
</dbReference>
<dbReference type="InterPro" id="IPR038299">
    <property type="entry name" value="DAO_C_sf"/>
</dbReference>
<dbReference type="GO" id="GO:0004368">
    <property type="term" value="F:glycerol-3-phosphate dehydrogenase (quinone) activity"/>
    <property type="evidence" value="ECO:0007669"/>
    <property type="project" value="InterPro"/>
</dbReference>
<evidence type="ECO:0000259" key="7">
    <source>
        <dbReference type="Pfam" id="PF01266"/>
    </source>
</evidence>
<evidence type="ECO:0000313" key="10">
    <source>
        <dbReference type="Proteomes" id="UP000032120"/>
    </source>
</evidence>
<keyword evidence="5" id="KW-0274">FAD</keyword>
<evidence type="ECO:0000259" key="8">
    <source>
        <dbReference type="Pfam" id="PF16901"/>
    </source>
</evidence>
<dbReference type="InterPro" id="IPR006076">
    <property type="entry name" value="FAD-dep_OxRdtase"/>
</dbReference>
<evidence type="ECO:0000313" key="9">
    <source>
        <dbReference type="EMBL" id="KIP53746.1"/>
    </source>
</evidence>
<evidence type="ECO:0000256" key="6">
    <source>
        <dbReference type="ARBA" id="ARBA00023002"/>
    </source>
</evidence>
<dbReference type="RefSeq" id="WP_042542493.1">
    <property type="nucleotide sequence ID" value="NZ_JXSQ01000001.1"/>
</dbReference>
<dbReference type="PANTHER" id="PTHR11985:SF35">
    <property type="entry name" value="ANAEROBIC GLYCEROL-3-PHOSPHATE DEHYDROGENASE SUBUNIT A"/>
    <property type="match status" value="1"/>
</dbReference>
<dbReference type="Pfam" id="PF16901">
    <property type="entry name" value="DAO_C"/>
    <property type="match status" value="1"/>
</dbReference>
<feature type="domain" description="Alpha-glycerophosphate oxidase C-terminal" evidence="8">
    <location>
        <begin position="419"/>
        <end position="535"/>
    </location>
</feature>
<keyword evidence="10" id="KW-1185">Reference proteome</keyword>
<dbReference type="GO" id="GO:0006071">
    <property type="term" value="P:glycerol metabolic process"/>
    <property type="evidence" value="ECO:0007669"/>
    <property type="project" value="UniProtKB-KW"/>
</dbReference>
<protein>
    <submittedName>
        <fullName evidence="9">FAD-dependent oxidoreductase</fullName>
    </submittedName>
</protein>
<sequence length="555" mass="60104">MGVFESAAARNERARQATAGLPMLNRAEHVARLESDTFDVLIIGGGATGAYSAFDAALRGYRVALVEKGDFASGTSSKSSKMIHGGIRYIQQGNLPLVRHSLLERQRLRRNAPHLVQRLPFIFPVMSADGVFDRRLEHGFSALLRTYDFAGGWREGILHRALTRDEVLSHVPTLNPEQLLRGFMYFDARADDARLTFAIARSAAAHGAAIANYAEATAITRKQGLANGAVIHVDGREITVRAKVVVMATGSWLRDWNGAAPDADAPTIRPAKGVHIAVPWTKIGNDSTVTVRIPGAGRAATVTRWGDSVLIGTSDTDYPGSLDRVLCSAPERDILLDTVAQAFDTDLSAEDVTGSIAGTRPLVSRGKTDRTSEVPRNHEIRIDDDGLVTVVGGKLTTARHMAEQVVNAAQRVLSRRSRCRTARAPLWGGAGYDATAALASGGTAAHLAERFGTEARFITELLTQQPTTRAPVVDGLPYVYAEVVHAVRHEMAITIDDVLARRTRSRLFAREASAAAADRVASLMAAELGWTEEQRSAHVSDYRNSVVEERDHLNS</sequence>